<sequence length="156" mass="17682">MFTFIVLPLSFLPFSISFSYHTIKNHINSLEVLASYAPTCVESRHLWQESRSDALSILKDLNLKFLYFMPLISSLSSPLQPLSTPITLPLTIDLTWKRLLVTTICIYVMSLSYAQLFFVSVIVMGNNSLLTKPSLFVWAVELVLLDYLMAVLDNGN</sequence>
<proteinExistence type="predicted"/>
<keyword evidence="2" id="KW-1185">Reference proteome</keyword>
<dbReference type="Proteomes" id="UP000829398">
    <property type="component" value="Chromosome 9"/>
</dbReference>
<evidence type="ECO:0000313" key="1">
    <source>
        <dbReference type="EMBL" id="KAH9682516.1"/>
    </source>
</evidence>
<accession>A0ACB8I660</accession>
<gene>
    <name evidence="1" type="ORF">KPL71_027377</name>
</gene>
<protein>
    <submittedName>
        <fullName evidence="1">Uncharacterized protein</fullName>
    </submittedName>
</protein>
<comment type="caution">
    <text evidence="1">The sequence shown here is derived from an EMBL/GenBank/DDBJ whole genome shotgun (WGS) entry which is preliminary data.</text>
</comment>
<evidence type="ECO:0000313" key="2">
    <source>
        <dbReference type="Proteomes" id="UP000829398"/>
    </source>
</evidence>
<name>A0ACB8I660_CITSI</name>
<dbReference type="EMBL" id="CM039178">
    <property type="protein sequence ID" value="KAH9682516.1"/>
    <property type="molecule type" value="Genomic_DNA"/>
</dbReference>
<reference evidence="2" key="1">
    <citation type="journal article" date="2023" name="Hortic. Res.">
        <title>A chromosome-level phased genome enabling allele-level studies in sweet orange: a case study on citrus Huanglongbing tolerance.</title>
        <authorList>
            <person name="Wu B."/>
            <person name="Yu Q."/>
            <person name="Deng Z."/>
            <person name="Duan Y."/>
            <person name="Luo F."/>
            <person name="Gmitter F. Jr."/>
        </authorList>
    </citation>
    <scope>NUCLEOTIDE SEQUENCE [LARGE SCALE GENOMIC DNA]</scope>
    <source>
        <strain evidence="2">cv. Valencia</strain>
    </source>
</reference>
<organism evidence="1 2">
    <name type="scientific">Citrus sinensis</name>
    <name type="common">Sweet orange</name>
    <name type="synonym">Citrus aurantium var. sinensis</name>
    <dbReference type="NCBI Taxonomy" id="2711"/>
    <lineage>
        <taxon>Eukaryota</taxon>
        <taxon>Viridiplantae</taxon>
        <taxon>Streptophyta</taxon>
        <taxon>Embryophyta</taxon>
        <taxon>Tracheophyta</taxon>
        <taxon>Spermatophyta</taxon>
        <taxon>Magnoliopsida</taxon>
        <taxon>eudicotyledons</taxon>
        <taxon>Gunneridae</taxon>
        <taxon>Pentapetalae</taxon>
        <taxon>rosids</taxon>
        <taxon>malvids</taxon>
        <taxon>Sapindales</taxon>
        <taxon>Rutaceae</taxon>
        <taxon>Aurantioideae</taxon>
        <taxon>Citrus</taxon>
    </lineage>
</organism>